<dbReference type="GO" id="GO:0006260">
    <property type="term" value="P:DNA replication"/>
    <property type="evidence" value="ECO:0007669"/>
    <property type="project" value="TreeGrafter"/>
</dbReference>
<protein>
    <recommendedName>
        <fullName evidence="1">Chromosomal replication initiator protein DnaA ATPAse domain-containing protein</fullName>
    </recommendedName>
</protein>
<sequence length="197" mass="22339">MTYEEADPTEEELRDQLRGALGVATLENSFENFLPQKGTEKALRACQLLAGGKTKWKMLLLYGGVGNGKTHLLEAIAIELYKQGVFCRVGVYPKMMGFLRSTMAKDANMRLEYILDGWCKAERLIIDDVGIGGSDTVWSMKMLEEIILARHKDNMFTVLSTNIDISELPERVLSRFGDPEKARMIQNQGEDYRPRKK</sequence>
<dbReference type="CDD" id="cd00009">
    <property type="entry name" value="AAA"/>
    <property type="match status" value="1"/>
</dbReference>
<dbReference type="InterPro" id="IPR013317">
    <property type="entry name" value="DnaA_dom"/>
</dbReference>
<dbReference type="PANTHER" id="PTHR30050:SF4">
    <property type="entry name" value="ATP-BINDING PROTEIN RV3427C IN INSERTION SEQUENCE-RELATED"/>
    <property type="match status" value="1"/>
</dbReference>
<organism evidence="2">
    <name type="scientific">marine sediment metagenome</name>
    <dbReference type="NCBI Taxonomy" id="412755"/>
    <lineage>
        <taxon>unclassified sequences</taxon>
        <taxon>metagenomes</taxon>
        <taxon>ecological metagenomes</taxon>
    </lineage>
</organism>
<proteinExistence type="predicted"/>
<name>A0A0F9KWH1_9ZZZZ</name>
<gene>
    <name evidence="2" type="ORF">LCGC14_1352920</name>
</gene>
<accession>A0A0F9KWH1</accession>
<evidence type="ECO:0000259" key="1">
    <source>
        <dbReference type="Pfam" id="PF00308"/>
    </source>
</evidence>
<dbReference type="PRINTS" id="PR00051">
    <property type="entry name" value="DNAA"/>
</dbReference>
<dbReference type="Pfam" id="PF00308">
    <property type="entry name" value="Bac_DnaA"/>
    <property type="match status" value="1"/>
</dbReference>
<dbReference type="PANTHER" id="PTHR30050">
    <property type="entry name" value="CHROMOSOMAL REPLICATION INITIATOR PROTEIN DNAA"/>
    <property type="match status" value="1"/>
</dbReference>
<dbReference type="SUPFAM" id="SSF52540">
    <property type="entry name" value="P-loop containing nucleoside triphosphate hydrolases"/>
    <property type="match status" value="1"/>
</dbReference>
<comment type="caution">
    <text evidence="2">The sequence shown here is derived from an EMBL/GenBank/DDBJ whole genome shotgun (WGS) entry which is preliminary data.</text>
</comment>
<reference evidence="2" key="1">
    <citation type="journal article" date="2015" name="Nature">
        <title>Complex archaea that bridge the gap between prokaryotes and eukaryotes.</title>
        <authorList>
            <person name="Spang A."/>
            <person name="Saw J.H."/>
            <person name="Jorgensen S.L."/>
            <person name="Zaremba-Niedzwiedzka K."/>
            <person name="Martijn J."/>
            <person name="Lind A.E."/>
            <person name="van Eijk R."/>
            <person name="Schleper C."/>
            <person name="Guy L."/>
            <person name="Ettema T.J."/>
        </authorList>
    </citation>
    <scope>NUCLEOTIDE SEQUENCE</scope>
</reference>
<dbReference type="InterPro" id="IPR027417">
    <property type="entry name" value="P-loop_NTPase"/>
</dbReference>
<feature type="domain" description="Chromosomal replication initiator protein DnaA ATPAse" evidence="1">
    <location>
        <begin position="28"/>
        <end position="176"/>
    </location>
</feature>
<evidence type="ECO:0000313" key="2">
    <source>
        <dbReference type="EMBL" id="KKM79146.1"/>
    </source>
</evidence>
<dbReference type="EMBL" id="LAZR01008379">
    <property type="protein sequence ID" value="KKM79146.1"/>
    <property type="molecule type" value="Genomic_DNA"/>
</dbReference>
<dbReference type="AlphaFoldDB" id="A0A0F9KWH1"/>
<dbReference type="InterPro" id="IPR020591">
    <property type="entry name" value="Chromosome_initiator_DnaA-like"/>
</dbReference>
<dbReference type="Gene3D" id="3.40.50.300">
    <property type="entry name" value="P-loop containing nucleotide triphosphate hydrolases"/>
    <property type="match status" value="1"/>
</dbReference>